<dbReference type="PANTHER" id="PTHR23017:SF21">
    <property type="entry name" value="7TM GPCR SERPENTINE RECEPTOR CLASS X (SRX) DOMAIN-CONTAINING PROTEIN"/>
    <property type="match status" value="1"/>
</dbReference>
<feature type="transmembrane region" description="Helical" evidence="1">
    <location>
        <begin position="51"/>
        <end position="67"/>
    </location>
</feature>
<keyword evidence="1" id="KW-0472">Membrane</keyword>
<dbReference type="PANTHER" id="PTHR23017">
    <property type="entry name" value="SERPENTINE RECEPTOR, CLASS X"/>
    <property type="match status" value="1"/>
</dbReference>
<dbReference type="Proteomes" id="UP000267096">
    <property type="component" value="Unassembled WGS sequence"/>
</dbReference>
<reference evidence="5" key="1">
    <citation type="submission" date="2017-02" db="UniProtKB">
        <authorList>
            <consortium name="WormBaseParasite"/>
        </authorList>
    </citation>
    <scope>IDENTIFICATION</scope>
</reference>
<evidence type="ECO:0000256" key="1">
    <source>
        <dbReference type="SAM" id="Phobius"/>
    </source>
</evidence>
<accession>A0A0M3IY65</accession>
<dbReference type="Pfam" id="PF10328">
    <property type="entry name" value="7TM_GPCR_Srx"/>
    <property type="match status" value="1"/>
</dbReference>
<keyword evidence="1" id="KW-1133">Transmembrane helix</keyword>
<protein>
    <submittedName>
        <fullName evidence="5">7TM_GPCR_Srx domain-containing protein</fullName>
    </submittedName>
</protein>
<proteinExistence type="predicted"/>
<feature type="domain" description="7TM GPCR serpentine receptor class x (Srx)" evidence="2">
    <location>
        <begin position="4"/>
        <end position="120"/>
    </location>
</feature>
<feature type="transmembrane region" description="Helical" evidence="1">
    <location>
        <begin position="15"/>
        <end position="39"/>
    </location>
</feature>
<evidence type="ECO:0000313" key="3">
    <source>
        <dbReference type="EMBL" id="VDK17363.1"/>
    </source>
</evidence>
<evidence type="ECO:0000259" key="2">
    <source>
        <dbReference type="Pfam" id="PF10328"/>
    </source>
</evidence>
<dbReference type="OrthoDB" id="5807570at2759"/>
<feature type="transmembrane region" description="Helical" evidence="1">
    <location>
        <begin position="87"/>
        <end position="110"/>
    </location>
</feature>
<dbReference type="InterPro" id="IPR019430">
    <property type="entry name" value="7TM_GPCR_serpentine_rcpt_Srx"/>
</dbReference>
<gene>
    <name evidence="3" type="ORF">ASIM_LOCUS96</name>
</gene>
<dbReference type="EMBL" id="UYRR01000024">
    <property type="protein sequence ID" value="VDK17363.1"/>
    <property type="molecule type" value="Genomic_DNA"/>
</dbReference>
<evidence type="ECO:0000313" key="5">
    <source>
        <dbReference type="WBParaSite" id="ASIM_0000018101-mRNA-1"/>
    </source>
</evidence>
<dbReference type="WBParaSite" id="ASIM_0000018101-mRNA-1">
    <property type="protein sequence ID" value="ASIM_0000018101-mRNA-1"/>
    <property type="gene ID" value="ASIM_0000018101"/>
</dbReference>
<dbReference type="AlphaFoldDB" id="A0A0M3IY65"/>
<sequence>MDVWYSHTSAQLANGSYYVTVFMHLLGTLNRCVAIFWPFVYQRTFSSHRTIAYILVIFLMYECELIFKKEFYSWWFSNANCGTFENFYIDFILTLAVEILMILIDGLVIIRLHRTRKVTHSLFSCSLFSISSQKFQTLTVYLLSRICDADKSIAEPSKTINVHDFNCSEQYVFWK</sequence>
<keyword evidence="1" id="KW-0812">Transmembrane</keyword>
<evidence type="ECO:0000313" key="4">
    <source>
        <dbReference type="Proteomes" id="UP000267096"/>
    </source>
</evidence>
<name>A0A0M3IY65_ANISI</name>
<dbReference type="SUPFAM" id="SSF81321">
    <property type="entry name" value="Family A G protein-coupled receptor-like"/>
    <property type="match status" value="1"/>
</dbReference>
<organism evidence="5">
    <name type="scientific">Anisakis simplex</name>
    <name type="common">Herring worm</name>
    <dbReference type="NCBI Taxonomy" id="6269"/>
    <lineage>
        <taxon>Eukaryota</taxon>
        <taxon>Metazoa</taxon>
        <taxon>Ecdysozoa</taxon>
        <taxon>Nematoda</taxon>
        <taxon>Chromadorea</taxon>
        <taxon>Rhabditida</taxon>
        <taxon>Spirurina</taxon>
        <taxon>Ascaridomorpha</taxon>
        <taxon>Ascaridoidea</taxon>
        <taxon>Anisakidae</taxon>
        <taxon>Anisakis</taxon>
        <taxon>Anisakis simplex complex</taxon>
    </lineage>
</organism>
<keyword evidence="4" id="KW-1185">Reference proteome</keyword>
<reference evidence="3 4" key="2">
    <citation type="submission" date="2018-11" db="EMBL/GenBank/DDBJ databases">
        <authorList>
            <consortium name="Pathogen Informatics"/>
        </authorList>
    </citation>
    <scope>NUCLEOTIDE SEQUENCE [LARGE SCALE GENOMIC DNA]</scope>
</reference>